<evidence type="ECO:0000313" key="6">
    <source>
        <dbReference type="EMBL" id="OQD79568.1"/>
    </source>
</evidence>
<sequence length="568" mass="63960">MPPQRSDRRRKLLEQEGRLLLAIKAIKDGKYPSAAAAARSFDLPVSTLKARLKGREAASEKRHNRFIFSEVEEQSIEKWLLDMDTRGAALTLPMLRDMANLLRHAQKAIPSTVGRDWASHFVKRHPNLSTRLSRKYDYQRALSEDPRIIKPWFDLVQNTIEKWGITSDDIFNFDESGFAMGVGTTQRIITSAEYHGKRTLLQAGNREWVTSIECIRADGSVHPPLFVFKGKLFPEHLRIPLDSNQPGSRLTVSKNGWTTNEIGLWWLKSQFIPNIGKRVGKYCLLVLDGHGSHLTPEFDRICEENDIIAICMPSHASHLLQPLDVGCFSVLKRLYGGAVSTMMRNGVNSIDKEDFLELIADARKGAFKTSTIQNSFLATGLAPFNASRVLEKLNVCLDELPPLDILPKRPLSSGSDSDPNTLWTLSKFSKSQSRIKKGLESSSSILSSPTKREIERTYEMTIKVVHHHIFLQNRCDQLEASNKKQIKKRAIKHKFTSQRGIFGSREDGQDDVVVEDDGISEDISLQELPEEPPAEPALPSMPTVRRQVTCSGCGIKGHTYVKCPTRIK</sequence>
<dbReference type="PANTHER" id="PTHR19303:SF62">
    <property type="entry name" value="HTH CENPB-TYPE DOMAIN-CONTAINING PROTEIN-RELATED"/>
    <property type="match status" value="1"/>
</dbReference>
<organism evidence="5 7">
    <name type="scientific">Penicillium antarcticum</name>
    <dbReference type="NCBI Taxonomy" id="416450"/>
    <lineage>
        <taxon>Eukaryota</taxon>
        <taxon>Fungi</taxon>
        <taxon>Dikarya</taxon>
        <taxon>Ascomycota</taxon>
        <taxon>Pezizomycotina</taxon>
        <taxon>Eurotiomycetes</taxon>
        <taxon>Eurotiomycetidae</taxon>
        <taxon>Eurotiales</taxon>
        <taxon>Aspergillaceae</taxon>
        <taxon>Penicillium</taxon>
    </lineage>
</organism>
<dbReference type="InterPro" id="IPR006600">
    <property type="entry name" value="HTH_CenpB_DNA-bd_dom"/>
</dbReference>
<feature type="domain" description="HTH CENPB-type" evidence="4">
    <location>
        <begin position="60"/>
        <end position="131"/>
    </location>
</feature>
<evidence type="ECO:0000256" key="1">
    <source>
        <dbReference type="ARBA" id="ARBA00004123"/>
    </source>
</evidence>
<reference evidence="7" key="2">
    <citation type="journal article" date="2017" name="Nat. Microbiol.">
        <title>Global analysis of biosynthetic gene clusters reveals vast potential of secondary metabolite production in Penicillium species.</title>
        <authorList>
            <person name="Nielsen J.C."/>
            <person name="Grijseels S."/>
            <person name="Prigent S."/>
            <person name="Ji B."/>
            <person name="Dainat J."/>
            <person name="Nielsen K.F."/>
            <person name="Frisvad J.C."/>
            <person name="Workman M."/>
            <person name="Nielsen J."/>
        </authorList>
    </citation>
    <scope>NUCLEOTIDE SEQUENCE [LARGE SCALE GENOMIC DNA]</scope>
    <source>
        <strain evidence="7">IBT 31811</strain>
    </source>
</reference>
<accession>A0A1V6PR56</accession>
<dbReference type="AlphaFoldDB" id="A0A1V6PR56"/>
<keyword evidence="3" id="KW-0539">Nucleus</keyword>
<dbReference type="Pfam" id="PF03184">
    <property type="entry name" value="DDE_1"/>
    <property type="match status" value="1"/>
</dbReference>
<dbReference type="EMBL" id="MDYN01000048">
    <property type="protein sequence ID" value="OQD79568.1"/>
    <property type="molecule type" value="Genomic_DNA"/>
</dbReference>
<evidence type="ECO:0000256" key="3">
    <source>
        <dbReference type="ARBA" id="ARBA00023242"/>
    </source>
</evidence>
<evidence type="ECO:0000256" key="2">
    <source>
        <dbReference type="ARBA" id="ARBA00023125"/>
    </source>
</evidence>
<dbReference type="InterPro" id="IPR004875">
    <property type="entry name" value="DDE_SF_endonuclease_dom"/>
</dbReference>
<proteinExistence type="predicted"/>
<dbReference type="InterPro" id="IPR050863">
    <property type="entry name" value="CenT-Element_Derived"/>
</dbReference>
<dbReference type="PROSITE" id="PS51253">
    <property type="entry name" value="HTH_CENPB"/>
    <property type="match status" value="1"/>
</dbReference>
<comment type="subcellular location">
    <subcellularLocation>
        <location evidence="1">Nucleus</location>
    </subcellularLocation>
</comment>
<dbReference type="Pfam" id="PF05225">
    <property type="entry name" value="HTH_psq"/>
    <property type="match status" value="1"/>
</dbReference>
<reference evidence="5" key="1">
    <citation type="submission" date="2016-08" db="EMBL/GenBank/DDBJ databases">
        <title>Uncovering the secondary metabolism of Penicillium species provides insights into the evolution of 6-MSA pathways.</title>
        <authorList>
            <person name="Nielsen J.C."/>
            <person name="Nielsen J."/>
        </authorList>
    </citation>
    <scope>NUCLEOTIDE SEQUENCE [LARGE SCALE GENOMIC DNA]</scope>
    <source>
        <strain evidence="5">IBT 31811</strain>
    </source>
</reference>
<dbReference type="InterPro" id="IPR009057">
    <property type="entry name" value="Homeodomain-like_sf"/>
</dbReference>
<gene>
    <name evidence="6" type="ORF">PENANT_c048G03289</name>
    <name evidence="5" type="ORF">PENANT_c050G11559</name>
</gene>
<dbReference type="SUPFAM" id="SSF46689">
    <property type="entry name" value="Homeodomain-like"/>
    <property type="match status" value="1"/>
</dbReference>
<dbReference type="Proteomes" id="UP000191672">
    <property type="component" value="Unassembled WGS sequence"/>
</dbReference>
<dbReference type="InterPro" id="IPR007889">
    <property type="entry name" value="HTH_Psq"/>
</dbReference>
<dbReference type="EMBL" id="MDYN01000050">
    <property type="protein sequence ID" value="OQD79488.1"/>
    <property type="molecule type" value="Genomic_DNA"/>
</dbReference>
<dbReference type="PANTHER" id="PTHR19303">
    <property type="entry name" value="TRANSPOSON"/>
    <property type="match status" value="1"/>
</dbReference>
<dbReference type="SMART" id="SM00674">
    <property type="entry name" value="CENPB"/>
    <property type="match status" value="1"/>
</dbReference>
<dbReference type="GO" id="GO:0003677">
    <property type="term" value="F:DNA binding"/>
    <property type="evidence" value="ECO:0007669"/>
    <property type="project" value="UniProtKB-KW"/>
</dbReference>
<dbReference type="GO" id="GO:0005634">
    <property type="term" value="C:nucleus"/>
    <property type="evidence" value="ECO:0007669"/>
    <property type="project" value="UniProtKB-SubCell"/>
</dbReference>
<keyword evidence="2" id="KW-0238">DNA-binding</keyword>
<comment type="caution">
    <text evidence="5">The sequence shown here is derived from an EMBL/GenBank/DDBJ whole genome shotgun (WGS) entry which is preliminary data.</text>
</comment>
<protein>
    <recommendedName>
        <fullName evidence="4">HTH CENPB-type domain-containing protein</fullName>
    </recommendedName>
</protein>
<evidence type="ECO:0000259" key="4">
    <source>
        <dbReference type="PROSITE" id="PS51253"/>
    </source>
</evidence>
<name>A0A1V6PR56_9EURO</name>
<evidence type="ECO:0000313" key="7">
    <source>
        <dbReference type="Proteomes" id="UP000191672"/>
    </source>
</evidence>
<dbReference type="Pfam" id="PF03221">
    <property type="entry name" value="HTH_Tnp_Tc5"/>
    <property type="match status" value="1"/>
</dbReference>
<keyword evidence="7" id="KW-1185">Reference proteome</keyword>
<evidence type="ECO:0000313" key="5">
    <source>
        <dbReference type="EMBL" id="OQD79488.1"/>
    </source>
</evidence>